<organism evidence="2 3">
    <name type="scientific">Peredibacter starrii</name>
    <dbReference type="NCBI Taxonomy" id="28202"/>
    <lineage>
        <taxon>Bacteria</taxon>
        <taxon>Pseudomonadati</taxon>
        <taxon>Bdellovibrionota</taxon>
        <taxon>Bacteriovoracia</taxon>
        <taxon>Bacteriovoracales</taxon>
        <taxon>Bacteriovoracaceae</taxon>
        <taxon>Peredibacter</taxon>
    </lineage>
</organism>
<name>A0AAX4HP69_9BACT</name>
<dbReference type="PANTHER" id="PTHR30212:SF2">
    <property type="entry name" value="PROTEIN YIIM"/>
    <property type="match status" value="1"/>
</dbReference>
<dbReference type="GO" id="GO:0030151">
    <property type="term" value="F:molybdenum ion binding"/>
    <property type="evidence" value="ECO:0007669"/>
    <property type="project" value="InterPro"/>
</dbReference>
<dbReference type="PANTHER" id="PTHR30212">
    <property type="entry name" value="PROTEIN YIIM"/>
    <property type="match status" value="1"/>
</dbReference>
<dbReference type="InterPro" id="IPR011037">
    <property type="entry name" value="Pyrv_Knase-like_insert_dom_sf"/>
</dbReference>
<dbReference type="AlphaFoldDB" id="A0AAX4HP69"/>
<gene>
    <name evidence="2" type="ORF">SOO65_20315</name>
</gene>
<dbReference type="SUPFAM" id="SSF50800">
    <property type="entry name" value="PK beta-barrel domain-like"/>
    <property type="match status" value="1"/>
</dbReference>
<dbReference type="Gene3D" id="2.40.33.20">
    <property type="entry name" value="PK beta-barrel domain-like"/>
    <property type="match status" value="1"/>
</dbReference>
<sequence>MKYKILGVYTGKISKLPNDFVTAITKEPRDVIKVSKDWIEGNEINNLVHHGGDMRVIHHYSMANYNYLKEQFPDIADRFLPGTYGENIVTEELTERDLNIGDIYQLGTAKVQLTVSRRPCVTINHAYQDGRVQKEIVVSGRSGWYYRVLEEGEIRPGDYLEFLERPYPDLPLYKLHIQGYGEERFADKEYLRRCLETGLMDKGWKPKIEAALN</sequence>
<dbReference type="PROSITE" id="PS51340">
    <property type="entry name" value="MOSC"/>
    <property type="match status" value="1"/>
</dbReference>
<protein>
    <submittedName>
        <fullName evidence="2">MOSC domain-containing protein</fullName>
    </submittedName>
</protein>
<dbReference type="InterPro" id="IPR005302">
    <property type="entry name" value="MoCF_Sase_C"/>
</dbReference>
<proteinExistence type="predicted"/>
<dbReference type="KEGG" id="psti:SOO65_20315"/>
<dbReference type="Proteomes" id="UP001324634">
    <property type="component" value="Chromosome"/>
</dbReference>
<dbReference type="EMBL" id="CP139487">
    <property type="protein sequence ID" value="WPU65044.1"/>
    <property type="molecule type" value="Genomic_DNA"/>
</dbReference>
<feature type="domain" description="MOSC" evidence="1">
    <location>
        <begin position="26"/>
        <end position="163"/>
    </location>
</feature>
<evidence type="ECO:0000313" key="2">
    <source>
        <dbReference type="EMBL" id="WPU65044.1"/>
    </source>
</evidence>
<dbReference type="GO" id="GO:0003824">
    <property type="term" value="F:catalytic activity"/>
    <property type="evidence" value="ECO:0007669"/>
    <property type="project" value="InterPro"/>
</dbReference>
<keyword evidence="3" id="KW-1185">Reference proteome</keyword>
<evidence type="ECO:0000313" key="3">
    <source>
        <dbReference type="Proteomes" id="UP001324634"/>
    </source>
</evidence>
<reference evidence="2 3" key="1">
    <citation type="submission" date="2023-11" db="EMBL/GenBank/DDBJ databases">
        <title>Peredibacter starrii A3.12.</title>
        <authorList>
            <person name="Mitchell R.J."/>
        </authorList>
    </citation>
    <scope>NUCLEOTIDE SEQUENCE [LARGE SCALE GENOMIC DNA]</scope>
    <source>
        <strain evidence="2 3">A3.12</strain>
    </source>
</reference>
<accession>A0AAX4HP69</accession>
<dbReference type="GO" id="GO:0030170">
    <property type="term" value="F:pyridoxal phosphate binding"/>
    <property type="evidence" value="ECO:0007669"/>
    <property type="project" value="InterPro"/>
</dbReference>
<dbReference type="Pfam" id="PF03473">
    <property type="entry name" value="MOSC"/>
    <property type="match status" value="1"/>
</dbReference>
<dbReference type="InterPro" id="IPR052353">
    <property type="entry name" value="Benzoxazolinone_Detox_Enz"/>
</dbReference>
<evidence type="ECO:0000259" key="1">
    <source>
        <dbReference type="PROSITE" id="PS51340"/>
    </source>
</evidence>
<dbReference type="RefSeq" id="WP_321395000.1">
    <property type="nucleotide sequence ID" value="NZ_CP139487.1"/>
</dbReference>